<comment type="caution">
    <text evidence="1">The sequence shown here is derived from an EMBL/GenBank/DDBJ whole genome shotgun (WGS) entry which is preliminary data.</text>
</comment>
<evidence type="ECO:0000313" key="2">
    <source>
        <dbReference type="Proteomes" id="UP000499080"/>
    </source>
</evidence>
<accession>A0A4Y2MB35</accession>
<dbReference type="AlphaFoldDB" id="A0A4Y2MB35"/>
<dbReference type="Proteomes" id="UP000499080">
    <property type="component" value="Unassembled WGS sequence"/>
</dbReference>
<keyword evidence="2" id="KW-1185">Reference proteome</keyword>
<organism evidence="1 2">
    <name type="scientific">Araneus ventricosus</name>
    <name type="common">Orbweaver spider</name>
    <name type="synonym">Epeira ventricosa</name>
    <dbReference type="NCBI Taxonomy" id="182803"/>
    <lineage>
        <taxon>Eukaryota</taxon>
        <taxon>Metazoa</taxon>
        <taxon>Ecdysozoa</taxon>
        <taxon>Arthropoda</taxon>
        <taxon>Chelicerata</taxon>
        <taxon>Arachnida</taxon>
        <taxon>Araneae</taxon>
        <taxon>Araneomorphae</taxon>
        <taxon>Entelegynae</taxon>
        <taxon>Araneoidea</taxon>
        <taxon>Araneidae</taxon>
        <taxon>Araneus</taxon>
    </lineage>
</organism>
<reference evidence="1 2" key="1">
    <citation type="journal article" date="2019" name="Sci. Rep.">
        <title>Orb-weaving spider Araneus ventricosus genome elucidates the spidroin gene catalogue.</title>
        <authorList>
            <person name="Kono N."/>
            <person name="Nakamura H."/>
            <person name="Ohtoshi R."/>
            <person name="Moran D.A.P."/>
            <person name="Shinohara A."/>
            <person name="Yoshida Y."/>
            <person name="Fujiwara M."/>
            <person name="Mori M."/>
            <person name="Tomita M."/>
            <person name="Arakawa K."/>
        </authorList>
    </citation>
    <scope>NUCLEOTIDE SEQUENCE [LARGE SCALE GENOMIC DNA]</scope>
</reference>
<name>A0A4Y2MB35_ARAVE</name>
<protein>
    <submittedName>
        <fullName evidence="1">Uncharacterized protein</fullName>
    </submittedName>
</protein>
<proteinExistence type="predicted"/>
<dbReference type="EMBL" id="BGPR01007104">
    <property type="protein sequence ID" value="GBN24315.1"/>
    <property type="molecule type" value="Genomic_DNA"/>
</dbReference>
<sequence length="149" mass="16326">MASFNKQFCAPFPSICPSIFFTHFGQQSASIQLVQSAAGGRGEPAMLNPYSSPALRCFQILPKQEISINPSFEVPLPHKVTDAVELPDLVWLNRSFSSLCNDQLFPARLLTIDFPSPSLLSIISQPFTFTNRLFPGRTITALIRAPAAG</sequence>
<evidence type="ECO:0000313" key="1">
    <source>
        <dbReference type="EMBL" id="GBN24315.1"/>
    </source>
</evidence>
<gene>
    <name evidence="1" type="ORF">AVEN_112094_1</name>
</gene>